<reference evidence="2 3" key="1">
    <citation type="submission" date="2018-10" db="EMBL/GenBank/DDBJ databases">
        <title>A collection Staphylococci species genome sequencing.</title>
        <authorList>
            <person name="Cole K."/>
        </authorList>
    </citation>
    <scope>NUCLEOTIDE SEQUENCE [LARGE SCALE GENOMIC DNA]</scope>
    <source>
        <strain evidence="3">NCTC 12218</strain>
    </source>
</reference>
<accession>A0AAJ4VII5</accession>
<evidence type="ECO:0000256" key="1">
    <source>
        <dbReference type="SAM" id="Phobius"/>
    </source>
</evidence>
<feature type="transmembrane region" description="Helical" evidence="1">
    <location>
        <begin position="21"/>
        <end position="39"/>
    </location>
</feature>
<comment type="caution">
    <text evidence="2">The sequence shown here is derived from an EMBL/GenBank/DDBJ whole genome shotgun (WGS) entry which is preliminary data.</text>
</comment>
<evidence type="ECO:0000313" key="2">
    <source>
        <dbReference type="EMBL" id="RTX73818.1"/>
    </source>
</evidence>
<organism evidence="2 3">
    <name type="scientific">Mammaliicoccus sciuri</name>
    <name type="common">Staphylococcus sciuri</name>
    <dbReference type="NCBI Taxonomy" id="1296"/>
    <lineage>
        <taxon>Bacteria</taxon>
        <taxon>Bacillati</taxon>
        <taxon>Bacillota</taxon>
        <taxon>Bacilli</taxon>
        <taxon>Bacillales</taxon>
        <taxon>Staphylococcaceae</taxon>
        <taxon>Mammaliicoccus</taxon>
    </lineage>
</organism>
<proteinExistence type="predicted"/>
<keyword evidence="1" id="KW-1133">Transmembrane helix</keyword>
<dbReference type="Proteomes" id="UP000274792">
    <property type="component" value="Unassembled WGS sequence"/>
</dbReference>
<name>A0AAJ4VII5_MAMSC</name>
<dbReference type="AlphaFoldDB" id="A0AAJ4VII5"/>
<gene>
    <name evidence="2" type="ORF">CD117_04310</name>
</gene>
<keyword evidence="1" id="KW-0812">Transmembrane</keyword>
<sequence length="75" mass="9445">MKRFKLWNHYQYEISTKKFKALHLITLNIVLITYTYQFFKHWWLEFKDCENAFELYFKTTNHFERSSKNLDINDN</sequence>
<dbReference type="RefSeq" id="WP_126476870.1">
    <property type="nucleotide sequence ID" value="NZ_RXWV01000023.1"/>
</dbReference>
<keyword evidence="1" id="KW-0472">Membrane</keyword>
<evidence type="ECO:0000313" key="3">
    <source>
        <dbReference type="Proteomes" id="UP000274792"/>
    </source>
</evidence>
<protein>
    <submittedName>
        <fullName evidence="2">Uncharacterized protein</fullName>
    </submittedName>
</protein>
<dbReference type="EMBL" id="RXWV01000023">
    <property type="protein sequence ID" value="RTX73818.1"/>
    <property type="molecule type" value="Genomic_DNA"/>
</dbReference>